<keyword evidence="1 4" id="KW-0808">Transferase</keyword>
<keyword evidence="2" id="KW-1133">Transmembrane helix</keyword>
<dbReference type="Pfam" id="PF00534">
    <property type="entry name" value="Glycos_transf_1"/>
    <property type="match status" value="1"/>
</dbReference>
<evidence type="ECO:0000313" key="5">
    <source>
        <dbReference type="Proteomes" id="UP000034837"/>
    </source>
</evidence>
<evidence type="ECO:0000259" key="3">
    <source>
        <dbReference type="Pfam" id="PF00534"/>
    </source>
</evidence>
<evidence type="ECO:0000256" key="1">
    <source>
        <dbReference type="ARBA" id="ARBA00022679"/>
    </source>
</evidence>
<dbReference type="GO" id="GO:0016757">
    <property type="term" value="F:glycosyltransferase activity"/>
    <property type="evidence" value="ECO:0007669"/>
    <property type="project" value="InterPro"/>
</dbReference>
<dbReference type="SUPFAM" id="SSF53756">
    <property type="entry name" value="UDP-Glycosyltransferase/glycogen phosphorylase"/>
    <property type="match status" value="1"/>
</dbReference>
<comment type="caution">
    <text evidence="4">The sequence shown here is derived from an EMBL/GenBank/DDBJ whole genome shotgun (WGS) entry which is preliminary data.</text>
</comment>
<gene>
    <name evidence="4" type="ORF">UV20_C0007G0002</name>
</gene>
<dbReference type="Gene3D" id="3.40.50.2000">
    <property type="entry name" value="Glycogen Phosphorylase B"/>
    <property type="match status" value="2"/>
</dbReference>
<evidence type="ECO:0000313" key="4">
    <source>
        <dbReference type="EMBL" id="KKS56665.1"/>
    </source>
</evidence>
<accession>A0A0G1A6M7</accession>
<feature type="domain" description="Glycosyl transferase family 1" evidence="3">
    <location>
        <begin position="189"/>
        <end position="354"/>
    </location>
</feature>
<dbReference type="PANTHER" id="PTHR46401">
    <property type="entry name" value="GLYCOSYLTRANSFERASE WBBK-RELATED"/>
    <property type="match status" value="1"/>
</dbReference>
<dbReference type="GO" id="GO:0009103">
    <property type="term" value="P:lipopolysaccharide biosynthetic process"/>
    <property type="evidence" value="ECO:0007669"/>
    <property type="project" value="TreeGrafter"/>
</dbReference>
<keyword evidence="2" id="KW-0812">Transmembrane</keyword>
<keyword evidence="2" id="KW-0472">Membrane</keyword>
<dbReference type="EMBL" id="LCDO01000007">
    <property type="protein sequence ID" value="KKS56665.1"/>
    <property type="molecule type" value="Genomic_DNA"/>
</dbReference>
<name>A0A0G1A6M7_9BACT</name>
<organism evidence="4 5">
    <name type="scientific">Candidatus Magasanikbacteria bacterium GW2011_GWA2_42_32</name>
    <dbReference type="NCBI Taxonomy" id="1619039"/>
    <lineage>
        <taxon>Bacteria</taxon>
        <taxon>Candidatus Magasanikiibacteriota</taxon>
    </lineage>
</organism>
<dbReference type="Proteomes" id="UP000034837">
    <property type="component" value="Unassembled WGS sequence"/>
</dbReference>
<proteinExistence type="predicted"/>
<evidence type="ECO:0000256" key="2">
    <source>
        <dbReference type="SAM" id="Phobius"/>
    </source>
</evidence>
<dbReference type="PANTHER" id="PTHR46401:SF2">
    <property type="entry name" value="GLYCOSYLTRANSFERASE WBBK-RELATED"/>
    <property type="match status" value="1"/>
</dbReference>
<feature type="transmembrane region" description="Helical" evidence="2">
    <location>
        <begin position="82"/>
        <end position="101"/>
    </location>
</feature>
<protein>
    <submittedName>
        <fullName evidence="4">Glycosyl transferase group 1</fullName>
    </submittedName>
</protein>
<sequence length="387" mass="44872">MPQSKIKIFYAINARIPTEKAHGIQTMKTCEALSEFGADVTLIIPRRFNEIKESPYEYYGVKNNFKIKKLPVLDLFFWDSSFSFLIKTFSFAVACFFYFLFKRNYVLYARGEIILPLAKLPTGNIFWEAHIKTENFSIYKRVIKKVKGLIVVNKHFKNELIRDYDLMEEKVLWAPDGVDLDKFNIKTSKEEARKHLDLPNAKKIILSSTSFLLWKGADIFLKSAHLLPEGCFILLFKSGEKKHVEEFIAEKEKNGIKNILILEKQPYEKIPLFLKSADILVLNGTNKSDISKYYTSPLKMFEYMASQRPILSADVISFREILNDGSAVFYESDNAADFAAKIHFIFNNYPTCEKKAIMAFNNSLEFTWKKRAEAIIKFINKKIKSVN</sequence>
<reference evidence="4 5" key="1">
    <citation type="journal article" date="2015" name="Nature">
        <title>rRNA introns, odd ribosomes, and small enigmatic genomes across a large radiation of phyla.</title>
        <authorList>
            <person name="Brown C.T."/>
            <person name="Hug L.A."/>
            <person name="Thomas B.C."/>
            <person name="Sharon I."/>
            <person name="Castelle C.J."/>
            <person name="Singh A."/>
            <person name="Wilkins M.J."/>
            <person name="Williams K.H."/>
            <person name="Banfield J.F."/>
        </authorList>
    </citation>
    <scope>NUCLEOTIDE SEQUENCE [LARGE SCALE GENOMIC DNA]</scope>
</reference>
<dbReference type="AlphaFoldDB" id="A0A0G1A6M7"/>
<dbReference type="InterPro" id="IPR001296">
    <property type="entry name" value="Glyco_trans_1"/>
</dbReference>